<accession>A0AAV7NF67</accession>
<reference evidence="2" key="1">
    <citation type="journal article" date="2022" name="bioRxiv">
        <title>Sequencing and chromosome-scale assembly of the giantPleurodeles waltlgenome.</title>
        <authorList>
            <person name="Brown T."/>
            <person name="Elewa A."/>
            <person name="Iarovenko S."/>
            <person name="Subramanian E."/>
            <person name="Araus A.J."/>
            <person name="Petzold A."/>
            <person name="Susuki M."/>
            <person name="Suzuki K.-i.T."/>
            <person name="Hayashi T."/>
            <person name="Toyoda A."/>
            <person name="Oliveira C."/>
            <person name="Osipova E."/>
            <person name="Leigh N.D."/>
            <person name="Simon A."/>
            <person name="Yun M.H."/>
        </authorList>
    </citation>
    <scope>NUCLEOTIDE SEQUENCE</scope>
    <source>
        <strain evidence="2">20211129_DDA</strain>
        <tissue evidence="2">Liver</tissue>
    </source>
</reference>
<dbReference type="EMBL" id="JANPWB010000012">
    <property type="protein sequence ID" value="KAJ1114711.1"/>
    <property type="molecule type" value="Genomic_DNA"/>
</dbReference>
<gene>
    <name evidence="2" type="ORF">NDU88_002942</name>
</gene>
<evidence type="ECO:0000256" key="1">
    <source>
        <dbReference type="SAM" id="MobiDB-lite"/>
    </source>
</evidence>
<feature type="compositionally biased region" description="Basic and acidic residues" evidence="1">
    <location>
        <begin position="75"/>
        <end position="85"/>
    </location>
</feature>
<dbReference type="Proteomes" id="UP001066276">
    <property type="component" value="Chromosome 8"/>
</dbReference>
<organism evidence="2 3">
    <name type="scientific">Pleurodeles waltl</name>
    <name type="common">Iberian ribbed newt</name>
    <dbReference type="NCBI Taxonomy" id="8319"/>
    <lineage>
        <taxon>Eukaryota</taxon>
        <taxon>Metazoa</taxon>
        <taxon>Chordata</taxon>
        <taxon>Craniata</taxon>
        <taxon>Vertebrata</taxon>
        <taxon>Euteleostomi</taxon>
        <taxon>Amphibia</taxon>
        <taxon>Batrachia</taxon>
        <taxon>Caudata</taxon>
        <taxon>Salamandroidea</taxon>
        <taxon>Salamandridae</taxon>
        <taxon>Pleurodelinae</taxon>
        <taxon>Pleurodeles</taxon>
    </lineage>
</organism>
<feature type="compositionally biased region" description="Basic and acidic residues" evidence="1">
    <location>
        <begin position="16"/>
        <end position="38"/>
    </location>
</feature>
<evidence type="ECO:0000313" key="3">
    <source>
        <dbReference type="Proteomes" id="UP001066276"/>
    </source>
</evidence>
<feature type="region of interest" description="Disordered" evidence="1">
    <location>
        <begin position="1"/>
        <end position="90"/>
    </location>
</feature>
<name>A0AAV7NF67_PLEWA</name>
<comment type="caution">
    <text evidence="2">The sequence shown here is derived from an EMBL/GenBank/DDBJ whole genome shotgun (WGS) entry which is preliminary data.</text>
</comment>
<sequence length="116" mass="12600">MGPLSASMTRFPVSRETLEDFRATEREKGKVRDQRGEGVEGENEDERSSGTEERSDETGEEAAEGGATDGEGPEQESRGASHDPEGSWLTKVRSILGTKEFKLKKTLGKGNGELGR</sequence>
<proteinExistence type="predicted"/>
<evidence type="ECO:0000313" key="2">
    <source>
        <dbReference type="EMBL" id="KAJ1114711.1"/>
    </source>
</evidence>
<dbReference type="AlphaFoldDB" id="A0AAV7NF67"/>
<keyword evidence="3" id="KW-1185">Reference proteome</keyword>
<feature type="compositionally biased region" description="Basic and acidic residues" evidence="1">
    <location>
        <begin position="46"/>
        <end position="57"/>
    </location>
</feature>
<protein>
    <submittedName>
        <fullName evidence="2">Uncharacterized protein</fullName>
    </submittedName>
</protein>